<comment type="caution">
    <text evidence="1">The sequence shown here is derived from an EMBL/GenBank/DDBJ whole genome shotgun (WGS) entry which is preliminary data.</text>
</comment>
<protein>
    <submittedName>
        <fullName evidence="1">Uncharacterized protein</fullName>
    </submittedName>
</protein>
<dbReference type="Proteomes" id="UP000811609">
    <property type="component" value="Chromosome 7"/>
</dbReference>
<name>A0A8T1Q1D7_CARIL</name>
<evidence type="ECO:0000313" key="1">
    <source>
        <dbReference type="EMBL" id="KAG6646852.1"/>
    </source>
</evidence>
<evidence type="ECO:0000313" key="2">
    <source>
        <dbReference type="Proteomes" id="UP000811609"/>
    </source>
</evidence>
<keyword evidence="2" id="KW-1185">Reference proteome</keyword>
<reference evidence="1" key="1">
    <citation type="submission" date="2020-12" db="EMBL/GenBank/DDBJ databases">
        <title>WGS assembly of Carya illinoinensis cv. Pawnee.</title>
        <authorList>
            <person name="Platts A."/>
            <person name="Shu S."/>
            <person name="Wright S."/>
            <person name="Barry K."/>
            <person name="Edger P."/>
            <person name="Pires J.C."/>
            <person name="Schmutz J."/>
        </authorList>
    </citation>
    <scope>NUCLEOTIDE SEQUENCE</scope>
    <source>
        <tissue evidence="1">Leaf</tissue>
    </source>
</reference>
<proteinExistence type="predicted"/>
<sequence length="35" mass="4033">MLASSNTCQMQKLFADPWKNPRIEPTVNRLIFANP</sequence>
<organism evidence="1 2">
    <name type="scientific">Carya illinoinensis</name>
    <name type="common">Pecan</name>
    <dbReference type="NCBI Taxonomy" id="32201"/>
    <lineage>
        <taxon>Eukaryota</taxon>
        <taxon>Viridiplantae</taxon>
        <taxon>Streptophyta</taxon>
        <taxon>Embryophyta</taxon>
        <taxon>Tracheophyta</taxon>
        <taxon>Spermatophyta</taxon>
        <taxon>Magnoliopsida</taxon>
        <taxon>eudicotyledons</taxon>
        <taxon>Gunneridae</taxon>
        <taxon>Pentapetalae</taxon>
        <taxon>rosids</taxon>
        <taxon>fabids</taxon>
        <taxon>Fagales</taxon>
        <taxon>Juglandaceae</taxon>
        <taxon>Carya</taxon>
    </lineage>
</organism>
<dbReference type="AlphaFoldDB" id="A0A8T1Q1D7"/>
<dbReference type="EMBL" id="CM031815">
    <property type="protein sequence ID" value="KAG6646852.1"/>
    <property type="molecule type" value="Genomic_DNA"/>
</dbReference>
<gene>
    <name evidence="1" type="ORF">CIPAW_07G036800</name>
</gene>
<accession>A0A8T1Q1D7</accession>